<evidence type="ECO:0000313" key="22">
    <source>
        <dbReference type="EMBL" id="ODM97729.1"/>
    </source>
</evidence>
<dbReference type="InterPro" id="IPR018517">
    <property type="entry name" value="tRNA_hU_synthase_CS"/>
</dbReference>
<dbReference type="OMA" id="DIGTECY"/>
<dbReference type="GO" id="GO:0106414">
    <property type="term" value="F:mRNA dihydrouridine synthase activity"/>
    <property type="evidence" value="ECO:0007669"/>
    <property type="project" value="RHEA"/>
</dbReference>
<feature type="zinc finger region" description="C3H1-type" evidence="18">
    <location>
        <begin position="145"/>
        <end position="170"/>
    </location>
</feature>
<evidence type="ECO:0000256" key="6">
    <source>
        <dbReference type="ARBA" id="ARBA00022723"/>
    </source>
</evidence>
<feature type="compositionally biased region" description="Basic and acidic residues" evidence="20">
    <location>
        <begin position="32"/>
        <end position="42"/>
    </location>
</feature>
<evidence type="ECO:0000256" key="14">
    <source>
        <dbReference type="ARBA" id="ARBA00048266"/>
    </source>
</evidence>
<dbReference type="GO" id="GO:0008270">
    <property type="term" value="F:zinc ion binding"/>
    <property type="evidence" value="ECO:0007669"/>
    <property type="project" value="UniProtKB-KW"/>
</dbReference>
<evidence type="ECO:0000256" key="18">
    <source>
        <dbReference type="PROSITE-ProRule" id="PRU00723"/>
    </source>
</evidence>
<keyword evidence="2 19" id="KW-0285">Flavoprotein</keyword>
<dbReference type="InterPro" id="IPR035587">
    <property type="entry name" value="DUS-like_FMN-bd"/>
</dbReference>
<organism evidence="22 23">
    <name type="scientific">Orchesella cincta</name>
    <name type="common">Springtail</name>
    <name type="synonym">Podura cincta</name>
    <dbReference type="NCBI Taxonomy" id="48709"/>
    <lineage>
        <taxon>Eukaryota</taxon>
        <taxon>Metazoa</taxon>
        <taxon>Ecdysozoa</taxon>
        <taxon>Arthropoda</taxon>
        <taxon>Hexapoda</taxon>
        <taxon>Collembola</taxon>
        <taxon>Entomobryomorpha</taxon>
        <taxon>Entomobryoidea</taxon>
        <taxon>Orchesellidae</taxon>
        <taxon>Orchesellinae</taxon>
        <taxon>Orchesella</taxon>
    </lineage>
</organism>
<dbReference type="PROSITE" id="PS50103">
    <property type="entry name" value="ZF_C3H1"/>
    <property type="match status" value="2"/>
</dbReference>
<dbReference type="EMBL" id="LJIJ01000417">
    <property type="protein sequence ID" value="ODM97729.1"/>
    <property type="molecule type" value="Genomic_DNA"/>
</dbReference>
<keyword evidence="5 19" id="KW-0819">tRNA processing</keyword>
<comment type="catalytic activity">
    <reaction evidence="14">
        <text>5,6-dihydrouridine(47) in tRNA + NAD(+) = uridine(47) in tRNA + NADH + H(+)</text>
        <dbReference type="Rhea" id="RHEA:53364"/>
        <dbReference type="Rhea" id="RHEA-COMP:13539"/>
        <dbReference type="Rhea" id="RHEA-COMP:13540"/>
        <dbReference type="ChEBI" id="CHEBI:15378"/>
        <dbReference type="ChEBI" id="CHEBI:57540"/>
        <dbReference type="ChEBI" id="CHEBI:57945"/>
        <dbReference type="ChEBI" id="CHEBI:65315"/>
        <dbReference type="ChEBI" id="CHEBI:74443"/>
        <dbReference type="EC" id="1.3.1.89"/>
    </reaction>
    <physiologicalReaction direction="right-to-left" evidence="14">
        <dbReference type="Rhea" id="RHEA:53366"/>
    </physiologicalReaction>
</comment>
<feature type="compositionally biased region" description="Basic and acidic residues" evidence="20">
    <location>
        <begin position="90"/>
        <end position="101"/>
    </location>
</feature>
<evidence type="ECO:0000256" key="13">
    <source>
        <dbReference type="ARBA" id="ARBA00045365"/>
    </source>
</evidence>
<dbReference type="OrthoDB" id="259935at2759"/>
<dbReference type="InterPro" id="IPR000571">
    <property type="entry name" value="Znf_CCCH"/>
</dbReference>
<dbReference type="Proteomes" id="UP000094527">
    <property type="component" value="Unassembled WGS sequence"/>
</dbReference>
<dbReference type="AlphaFoldDB" id="A0A1D2MXG0"/>
<keyword evidence="7" id="KW-0677">Repeat</keyword>
<evidence type="ECO:0000256" key="4">
    <source>
        <dbReference type="ARBA" id="ARBA00022664"/>
    </source>
</evidence>
<dbReference type="EC" id="1.3.1.-" evidence="19"/>
<dbReference type="CDD" id="cd02801">
    <property type="entry name" value="DUS_like_FMN"/>
    <property type="match status" value="1"/>
</dbReference>
<sequence length="615" mass="69704">MAAATSTAVTDGIARIKPEFIWIKPEEPDCVSKESAVKRENVDETSLAEPEVKKLKIEGDNVEESDVKGGEKNGVKQIDSRDQRKRGQNKAKDRPLPKKAAMDEKLCPHLHDGPQESKCPHLSYCSFIHDLDKYLSTKPEDIKGSCYIFETYGKCPRGVTCRFSSAHVVDGKNVTNEELWKSQQSLYESGHNILLPKKTQIDLRRRNFDFKPVEKIWNKMHHSQSSTSHQRDVAKNGTGEGKLGPVSDEDLVSLRPKEMKKIDWNDKLYLSPLTTVGNLPFRRLCVEFGADITCSEMSLATSLLQGNAHEFALHRRHPSEKIWGVQLCSNNGFIAGKAAHLLAECGIEYDFVDLNMGCPIDSIYRQGAGSGLMNRFNKFNAMVRSMVSVLGGQGKPFTVKMRKGVHMDKNIADKFILYCRNAGVSLVTLHGRSREQRYLKTADWNYITDMVKMGSPMPVYGNGDILSWEEYNERKALSNAPGVMIGRGALIKPWIFQEIKEQRHIDMTSTHRMEILQKFVNYGLDHWGSDSQGVTTTRRFFLEFQSFFHRYIPYGILEDPPQKVNQRPPRYVGRDEMETLLCSGNAADWIKLSEIFLGSVPSDFVFVPKHKASSW</sequence>
<comment type="cofactor">
    <cofactor evidence="1 19">
        <name>FMN</name>
        <dbReference type="ChEBI" id="CHEBI:58210"/>
    </cofactor>
</comment>
<feature type="zinc finger region" description="C3H1-type" evidence="18">
    <location>
        <begin position="101"/>
        <end position="132"/>
    </location>
</feature>
<dbReference type="GO" id="GO:0050660">
    <property type="term" value="F:flavin adenine dinucleotide binding"/>
    <property type="evidence" value="ECO:0007669"/>
    <property type="project" value="UniProtKB-UniRule"/>
</dbReference>
<comment type="caution">
    <text evidence="22">The sequence shown here is derived from an EMBL/GenBank/DDBJ whole genome shotgun (WGS) entry which is preliminary data.</text>
</comment>
<evidence type="ECO:0000256" key="8">
    <source>
        <dbReference type="ARBA" id="ARBA00022771"/>
    </source>
</evidence>
<dbReference type="GO" id="GO:0003723">
    <property type="term" value="F:RNA binding"/>
    <property type="evidence" value="ECO:0007669"/>
    <property type="project" value="TreeGrafter"/>
</dbReference>
<evidence type="ECO:0000256" key="11">
    <source>
        <dbReference type="ARBA" id="ARBA00023002"/>
    </source>
</evidence>
<dbReference type="PROSITE" id="PS01136">
    <property type="entry name" value="UPF0034"/>
    <property type="match status" value="1"/>
</dbReference>
<dbReference type="Pfam" id="PF25585">
    <property type="entry name" value="zf-CCCH_DUS3L"/>
    <property type="match status" value="1"/>
</dbReference>
<evidence type="ECO:0000256" key="7">
    <source>
        <dbReference type="ARBA" id="ARBA00022737"/>
    </source>
</evidence>
<evidence type="ECO:0000256" key="20">
    <source>
        <dbReference type="SAM" id="MobiDB-lite"/>
    </source>
</evidence>
<dbReference type="STRING" id="48709.A0A1D2MXG0"/>
<feature type="compositionally biased region" description="Basic and acidic residues" evidence="20">
    <location>
        <begin position="50"/>
        <end position="82"/>
    </location>
</feature>
<feature type="domain" description="C3H1-type" evidence="21">
    <location>
        <begin position="145"/>
        <end position="170"/>
    </location>
</feature>
<dbReference type="GO" id="GO:0102265">
    <property type="term" value="F:tRNA-dihydrouridine47 synthase activity"/>
    <property type="evidence" value="ECO:0007669"/>
    <property type="project" value="UniProtKB-EC"/>
</dbReference>
<evidence type="ECO:0000256" key="15">
    <source>
        <dbReference type="ARBA" id="ARBA00048342"/>
    </source>
</evidence>
<dbReference type="PANTHER" id="PTHR45846:SF1">
    <property type="entry name" value="TRNA-DIHYDROURIDINE(47) SYNTHASE [NAD(P)(+)]-LIKE"/>
    <property type="match status" value="1"/>
</dbReference>
<evidence type="ECO:0000256" key="2">
    <source>
        <dbReference type="ARBA" id="ARBA00022630"/>
    </source>
</evidence>
<evidence type="ECO:0000256" key="16">
    <source>
        <dbReference type="ARBA" id="ARBA00049447"/>
    </source>
</evidence>
<evidence type="ECO:0000259" key="21">
    <source>
        <dbReference type="PROSITE" id="PS50103"/>
    </source>
</evidence>
<reference evidence="22 23" key="1">
    <citation type="journal article" date="2016" name="Genome Biol. Evol.">
        <title>Gene Family Evolution Reflects Adaptation to Soil Environmental Stressors in the Genome of the Collembolan Orchesella cincta.</title>
        <authorList>
            <person name="Faddeeva-Vakhrusheva A."/>
            <person name="Derks M.F."/>
            <person name="Anvar S.Y."/>
            <person name="Agamennone V."/>
            <person name="Suring W."/>
            <person name="Smit S."/>
            <person name="van Straalen N.M."/>
            <person name="Roelofs D."/>
        </authorList>
    </citation>
    <scope>NUCLEOTIDE SEQUENCE [LARGE SCALE GENOMIC DNA]</scope>
    <source>
        <tissue evidence="22">Mixed pool</tissue>
    </source>
</reference>
<proteinExistence type="inferred from homology"/>
<evidence type="ECO:0000256" key="17">
    <source>
        <dbReference type="ARBA" id="ARBA00049513"/>
    </source>
</evidence>
<feature type="region of interest" description="Disordered" evidence="20">
    <location>
        <begin position="32"/>
        <end position="101"/>
    </location>
</feature>
<evidence type="ECO:0000256" key="19">
    <source>
        <dbReference type="RuleBase" id="RU291113"/>
    </source>
</evidence>
<dbReference type="Pfam" id="PF01207">
    <property type="entry name" value="Dus"/>
    <property type="match status" value="1"/>
</dbReference>
<dbReference type="GO" id="GO:0006397">
    <property type="term" value="P:mRNA processing"/>
    <property type="evidence" value="ECO:0007669"/>
    <property type="project" value="UniProtKB-KW"/>
</dbReference>
<evidence type="ECO:0000256" key="12">
    <source>
        <dbReference type="ARBA" id="ARBA00023027"/>
    </source>
</evidence>
<dbReference type="InterPro" id="IPR013785">
    <property type="entry name" value="Aldolase_TIM"/>
</dbReference>
<keyword evidence="11 19" id="KW-0560">Oxidoreductase</keyword>
<feature type="region of interest" description="Disordered" evidence="20">
    <location>
        <begin position="221"/>
        <end position="248"/>
    </location>
</feature>
<accession>A0A1D2MXG0</accession>
<comment type="catalytic activity">
    <reaction evidence="17">
        <text>5,6-dihydrouridine(47) in tRNA + NADP(+) = uridine(47) in tRNA + NADPH + H(+)</text>
        <dbReference type="Rhea" id="RHEA:53360"/>
        <dbReference type="Rhea" id="RHEA-COMP:13539"/>
        <dbReference type="Rhea" id="RHEA-COMP:13540"/>
        <dbReference type="ChEBI" id="CHEBI:15378"/>
        <dbReference type="ChEBI" id="CHEBI:57783"/>
        <dbReference type="ChEBI" id="CHEBI:58349"/>
        <dbReference type="ChEBI" id="CHEBI:65315"/>
        <dbReference type="ChEBI" id="CHEBI:74443"/>
        <dbReference type="EC" id="1.3.1.89"/>
    </reaction>
    <physiologicalReaction direction="right-to-left" evidence="17">
        <dbReference type="Rhea" id="RHEA:53362"/>
    </physiologicalReaction>
</comment>
<keyword evidence="6 18" id="KW-0479">Metal-binding</keyword>
<keyword evidence="9 18" id="KW-0862">Zinc</keyword>
<comment type="catalytic activity">
    <reaction evidence="16">
        <text>a 5,6-dihydrouridine in mRNA + NADP(+) = a uridine in mRNA + NADPH + H(+)</text>
        <dbReference type="Rhea" id="RHEA:69855"/>
        <dbReference type="Rhea" id="RHEA-COMP:14658"/>
        <dbReference type="Rhea" id="RHEA-COMP:17789"/>
        <dbReference type="ChEBI" id="CHEBI:15378"/>
        <dbReference type="ChEBI" id="CHEBI:57783"/>
        <dbReference type="ChEBI" id="CHEBI:58349"/>
        <dbReference type="ChEBI" id="CHEBI:65315"/>
        <dbReference type="ChEBI" id="CHEBI:74443"/>
    </reaction>
    <physiologicalReaction direction="right-to-left" evidence="16">
        <dbReference type="Rhea" id="RHEA:69857"/>
    </physiologicalReaction>
</comment>
<evidence type="ECO:0000256" key="9">
    <source>
        <dbReference type="ARBA" id="ARBA00022833"/>
    </source>
</evidence>
<comment type="function">
    <text evidence="13">Catalyzes the synthesis of dihydrouridine, a modified base, in various RNAs, such as tRNAs, mRNAs and some long non-coding RNAs (lncRNAs). Mainly modifies the uridine in position 47 (U47) in the D-loop of most cytoplasmic tRNAs. Also able to mediate the formation of dihydrouridine in some mRNAs, thereby regulating their translation.</text>
</comment>
<keyword evidence="3 19" id="KW-0288">FMN</keyword>
<dbReference type="FunFam" id="3.20.20.70:FF:000067">
    <property type="entry name" value="tRNA-dihydrouridine(47) synthase [NAD(P)(+)]"/>
    <property type="match status" value="1"/>
</dbReference>
<feature type="domain" description="C3H1-type" evidence="21">
    <location>
        <begin position="101"/>
        <end position="132"/>
    </location>
</feature>
<name>A0A1D2MXG0_ORCCI</name>
<dbReference type="PANTHER" id="PTHR45846">
    <property type="entry name" value="TRNA-DIHYDROURIDINE(47) SYNTHASE [NAD(P)(+)]-LIKE"/>
    <property type="match status" value="1"/>
</dbReference>
<dbReference type="SUPFAM" id="SSF51395">
    <property type="entry name" value="FMN-linked oxidoreductases"/>
    <property type="match status" value="1"/>
</dbReference>
<dbReference type="Gene3D" id="3.20.20.70">
    <property type="entry name" value="Aldolase class I"/>
    <property type="match status" value="1"/>
</dbReference>
<keyword evidence="12" id="KW-0520">NAD</keyword>
<evidence type="ECO:0000256" key="1">
    <source>
        <dbReference type="ARBA" id="ARBA00001917"/>
    </source>
</evidence>
<evidence type="ECO:0000256" key="3">
    <source>
        <dbReference type="ARBA" id="ARBA00022643"/>
    </source>
</evidence>
<gene>
    <name evidence="22" type="ORF">Ocin01_08966</name>
</gene>
<evidence type="ECO:0000313" key="23">
    <source>
        <dbReference type="Proteomes" id="UP000094527"/>
    </source>
</evidence>
<keyword evidence="23" id="KW-1185">Reference proteome</keyword>
<comment type="catalytic activity">
    <reaction evidence="15">
        <text>a 5,6-dihydrouridine in mRNA + NAD(+) = a uridine in mRNA + NADH + H(+)</text>
        <dbReference type="Rhea" id="RHEA:69851"/>
        <dbReference type="Rhea" id="RHEA-COMP:14658"/>
        <dbReference type="Rhea" id="RHEA-COMP:17789"/>
        <dbReference type="ChEBI" id="CHEBI:15378"/>
        <dbReference type="ChEBI" id="CHEBI:57540"/>
        <dbReference type="ChEBI" id="CHEBI:57945"/>
        <dbReference type="ChEBI" id="CHEBI:65315"/>
        <dbReference type="ChEBI" id="CHEBI:74443"/>
    </reaction>
    <physiologicalReaction direction="right-to-left" evidence="15">
        <dbReference type="Rhea" id="RHEA:69853"/>
    </physiologicalReaction>
</comment>
<keyword evidence="8 18" id="KW-0863">Zinc-finger</keyword>
<evidence type="ECO:0000256" key="10">
    <source>
        <dbReference type="ARBA" id="ARBA00022857"/>
    </source>
</evidence>
<comment type="similarity">
    <text evidence="19">Belongs to the dus family. Dus3 subfamily.</text>
</comment>
<evidence type="ECO:0000256" key="5">
    <source>
        <dbReference type="ARBA" id="ARBA00022694"/>
    </source>
</evidence>
<keyword evidence="4" id="KW-0507">mRNA processing</keyword>
<protein>
    <recommendedName>
        <fullName evidence="19">tRNA-dihydrouridine(47) synthase [NAD(P)(+)]</fullName>
        <ecNumber evidence="19">1.3.1.-</ecNumber>
    </recommendedName>
    <alternativeName>
        <fullName evidence="19">tRNA-dihydrouridine synthase 3</fullName>
    </alternativeName>
</protein>
<keyword evidence="10" id="KW-0521">NADP</keyword>